<accession>A0A939MJF5</accession>
<evidence type="ECO:0000313" key="4">
    <source>
        <dbReference type="Proteomes" id="UP000664382"/>
    </source>
</evidence>
<keyword evidence="4" id="KW-1185">Reference proteome</keyword>
<dbReference type="Proteomes" id="UP000664382">
    <property type="component" value="Unassembled WGS sequence"/>
</dbReference>
<dbReference type="EMBL" id="JAGDYM010000007">
    <property type="protein sequence ID" value="MBO1901666.1"/>
    <property type="molecule type" value="Genomic_DNA"/>
</dbReference>
<dbReference type="RefSeq" id="WP_208097431.1">
    <property type="nucleotide sequence ID" value="NZ_JAGDYM010000007.1"/>
</dbReference>
<evidence type="ECO:0000259" key="2">
    <source>
        <dbReference type="Pfam" id="PF03703"/>
    </source>
</evidence>
<gene>
    <name evidence="3" type="ORF">J4H92_06830</name>
</gene>
<reference evidence="3" key="1">
    <citation type="submission" date="2021-03" db="EMBL/GenBank/DDBJ databases">
        <title>Leucobacter chromiisoli sp. nov., isolated from chromium-containing soil of chemical plant.</title>
        <authorList>
            <person name="Xu Z."/>
        </authorList>
    </citation>
    <scope>NUCLEOTIDE SEQUENCE</scope>
    <source>
        <strain evidence="3">S27</strain>
    </source>
</reference>
<feature type="transmembrane region" description="Helical" evidence="1">
    <location>
        <begin position="98"/>
        <end position="119"/>
    </location>
</feature>
<feature type="domain" description="YdbS-like PH" evidence="2">
    <location>
        <begin position="472"/>
        <end position="537"/>
    </location>
</feature>
<dbReference type="AlphaFoldDB" id="A0A939MJF5"/>
<keyword evidence="1" id="KW-0812">Transmembrane</keyword>
<dbReference type="Pfam" id="PF03703">
    <property type="entry name" value="bPH_2"/>
    <property type="match status" value="3"/>
</dbReference>
<feature type="transmembrane region" description="Helical" evidence="1">
    <location>
        <begin position="37"/>
        <end position="55"/>
    </location>
</feature>
<proteinExistence type="predicted"/>
<name>A0A939MJF5_9MICO</name>
<comment type="caution">
    <text evidence="3">The sequence shown here is derived from an EMBL/GenBank/DDBJ whole genome shotgun (WGS) entry which is preliminary data.</text>
</comment>
<feature type="domain" description="YdbS-like PH" evidence="2">
    <location>
        <begin position="121"/>
        <end position="199"/>
    </location>
</feature>
<keyword evidence="1" id="KW-0472">Membrane</keyword>
<feature type="transmembrane region" description="Helical" evidence="1">
    <location>
        <begin position="255"/>
        <end position="279"/>
    </location>
</feature>
<dbReference type="InterPro" id="IPR005182">
    <property type="entry name" value="YdbS-like_PH"/>
</dbReference>
<protein>
    <submittedName>
        <fullName evidence="3">PH domain-containing protein</fullName>
    </submittedName>
</protein>
<evidence type="ECO:0000313" key="3">
    <source>
        <dbReference type="EMBL" id="MBO1901666.1"/>
    </source>
</evidence>
<evidence type="ECO:0000256" key="1">
    <source>
        <dbReference type="SAM" id="Phobius"/>
    </source>
</evidence>
<organism evidence="3 4">
    <name type="scientific">Leucobacter weissii</name>
    <dbReference type="NCBI Taxonomy" id="1983706"/>
    <lineage>
        <taxon>Bacteria</taxon>
        <taxon>Bacillati</taxon>
        <taxon>Actinomycetota</taxon>
        <taxon>Actinomycetes</taxon>
        <taxon>Micrococcales</taxon>
        <taxon>Microbacteriaceae</taxon>
        <taxon>Leucobacter</taxon>
    </lineage>
</organism>
<feature type="transmembrane region" description="Helical" evidence="1">
    <location>
        <begin position="285"/>
        <end position="305"/>
    </location>
</feature>
<sequence length="580" mass="61572">MTDRSGSDGSGAEVGAAADRSGADAADWRRLHPLSPLLRGGLAFVVILGIVIASLRDRVVELFFADPFVGGVGPDVDVEIDVSSPETEFIDYVFAEGLAILALLAVLAVLLLIVFFSWLSWRFRTFRVSGEAVEERSGIVFRQHRRAPLDRIQSVNLQRPLLARALGLTQVDVQTAGQGGRVSLRYLGQAQAKRVREQILNRVGEVRDAEDSPPAGGRAGLVAPLERRARDFVDPDIEADAARLGSLVGVPVSRLIGSILLGWELLIPALISVGVLVAALVWQPFLIALLIPSVIATFSIAFNQFNRGWGFVLSRSVDGIRVGAGLTSTNTETVPLGRIHAIEALQPILWRPFGWWKVRITTAGHSLAQGGQNKLQNSVLPVGLVEDVLRVFDTVLPGSMGAAEADELRDALVGSGRGYLGAGRGAGWVLWFARRRAGLRIDGVVLGSGIGPDAGTGSEAEAIADLDERAILRIRRGALTRTLSAMPLVRAQSVQLRRPAVHRAIGLASIQAHTVLGPVRMELRGLALDDARRVFDLLGGLVVRVQSADRADAAGVSAAAGLAAAAPTAPVEPSRAGGES</sequence>
<dbReference type="PANTHER" id="PTHR34473">
    <property type="entry name" value="UPF0699 TRANSMEMBRANE PROTEIN YDBS"/>
    <property type="match status" value="1"/>
</dbReference>
<feature type="domain" description="YdbS-like PH" evidence="2">
    <location>
        <begin position="318"/>
        <end position="366"/>
    </location>
</feature>
<dbReference type="PANTHER" id="PTHR34473:SF2">
    <property type="entry name" value="UPF0699 TRANSMEMBRANE PROTEIN YDBT"/>
    <property type="match status" value="1"/>
</dbReference>
<keyword evidence="1" id="KW-1133">Transmembrane helix</keyword>